<dbReference type="GO" id="GO:0016878">
    <property type="term" value="F:acid-thiol ligase activity"/>
    <property type="evidence" value="ECO:0007669"/>
    <property type="project" value="UniProtKB-ARBA"/>
</dbReference>
<evidence type="ECO:0000313" key="5">
    <source>
        <dbReference type="EMBL" id="RHF89449.1"/>
    </source>
</evidence>
<accession>A0A3E4N6S8</accession>
<feature type="domain" description="AMP-binding enzyme C-terminal" evidence="3">
    <location>
        <begin position="306"/>
        <end position="364"/>
    </location>
</feature>
<evidence type="ECO:0000259" key="2">
    <source>
        <dbReference type="Pfam" id="PF00501"/>
    </source>
</evidence>
<dbReference type="InterPro" id="IPR020845">
    <property type="entry name" value="AMP-binding_CS"/>
</dbReference>
<proteinExistence type="predicted"/>
<feature type="region of interest" description="Disordered" evidence="1">
    <location>
        <begin position="362"/>
        <end position="383"/>
    </location>
</feature>
<keyword evidence="4" id="KW-0436">Ligase</keyword>
<dbReference type="RefSeq" id="WP_117670871.1">
    <property type="nucleotide sequence ID" value="NZ_CABOGR010000004.1"/>
</dbReference>
<dbReference type="Gene3D" id="3.30.300.30">
    <property type="match status" value="1"/>
</dbReference>
<feature type="domain" description="AMP-dependent synthetase/ligase" evidence="2">
    <location>
        <begin position="64"/>
        <end position="222"/>
    </location>
</feature>
<evidence type="ECO:0000313" key="7">
    <source>
        <dbReference type="Proteomes" id="UP000283485"/>
    </source>
</evidence>
<evidence type="ECO:0000259" key="3">
    <source>
        <dbReference type="Pfam" id="PF13193"/>
    </source>
</evidence>
<dbReference type="PANTHER" id="PTHR43767:SF1">
    <property type="entry name" value="NONRIBOSOMAL PEPTIDE SYNTHASE PES1 (EUROFUNG)-RELATED"/>
    <property type="match status" value="1"/>
</dbReference>
<dbReference type="InterPro" id="IPR000873">
    <property type="entry name" value="AMP-dep_synth/lig_dom"/>
</dbReference>
<dbReference type="Gene3D" id="3.40.50.12780">
    <property type="entry name" value="N-terminal domain of ligase-like"/>
    <property type="match status" value="1"/>
</dbReference>
<sequence length="383" mass="41974">MNATPFITEIARQSILIDGKCYTAQETQIPEGESQSLLQKRFHAEYGADSFQASLADFLAEWFDDNTTVLVHTSGSTGTPKPLRVEKQRMMQSAMLTVSFLGLKQGDTALLCMPLKYIAGKMVVVRALVAGLNLLPVTPCGHPLAEINTAPEFAAMIPMQVYNSLQVPAEKECLKQVRHLIIGGGAIDSTLATELASFPHAVWSTYGMTETLSHIALRRLNGPDASNWYTPFQGVKVSLSPENTLTIEAPAVCAEELTTNDICEFNAQGQFHILGRKDNTVNTGGVKVQIEQVENALKTALPVPFMVTAVPDPKFGECIVLLLESEENTDVSPLLAQAYDQLPTYWRPKQTFFVRHLPQTETGKPDRATARKVAQEIASAKKK</sequence>
<comment type="caution">
    <text evidence="4">The sequence shown here is derived from an EMBL/GenBank/DDBJ whole genome shotgun (WGS) entry which is preliminary data.</text>
</comment>
<dbReference type="InterPro" id="IPR045851">
    <property type="entry name" value="AMP-bd_C_sf"/>
</dbReference>
<dbReference type="Pfam" id="PF13193">
    <property type="entry name" value="AMP-binding_C"/>
    <property type="match status" value="1"/>
</dbReference>
<reference evidence="6 7" key="1">
    <citation type="submission" date="2018-08" db="EMBL/GenBank/DDBJ databases">
        <title>A genome reference for cultivated species of the human gut microbiota.</title>
        <authorList>
            <person name="Zou Y."/>
            <person name="Xue W."/>
            <person name="Luo G."/>
        </authorList>
    </citation>
    <scope>NUCLEOTIDE SEQUENCE [LARGE SCALE GENOMIC DNA]</scope>
    <source>
        <strain evidence="5 7">AM23-23</strain>
        <strain evidence="4 6">TF10-3AC</strain>
    </source>
</reference>
<gene>
    <name evidence="5" type="ORF">DW653_10765</name>
    <name evidence="4" type="ORF">DXD04_03340</name>
</gene>
<evidence type="ECO:0000256" key="1">
    <source>
        <dbReference type="SAM" id="MobiDB-lite"/>
    </source>
</evidence>
<dbReference type="PANTHER" id="PTHR43767">
    <property type="entry name" value="LONG-CHAIN-FATTY-ACID--COA LIGASE"/>
    <property type="match status" value="1"/>
</dbReference>
<dbReference type="Pfam" id="PF00501">
    <property type="entry name" value="AMP-binding"/>
    <property type="match status" value="1"/>
</dbReference>
<dbReference type="Proteomes" id="UP000283485">
    <property type="component" value="Unassembled WGS sequence"/>
</dbReference>
<dbReference type="Proteomes" id="UP000260862">
    <property type="component" value="Unassembled WGS sequence"/>
</dbReference>
<name>A0A3E4N6S8_9BACT</name>
<dbReference type="EMBL" id="QRHQ01000020">
    <property type="protein sequence ID" value="RHF89449.1"/>
    <property type="molecule type" value="Genomic_DNA"/>
</dbReference>
<organism evidence="4 6">
    <name type="scientific">Phocaeicola plebeius</name>
    <dbReference type="NCBI Taxonomy" id="310297"/>
    <lineage>
        <taxon>Bacteria</taxon>
        <taxon>Pseudomonadati</taxon>
        <taxon>Bacteroidota</taxon>
        <taxon>Bacteroidia</taxon>
        <taxon>Bacteroidales</taxon>
        <taxon>Bacteroidaceae</taxon>
        <taxon>Phocaeicola</taxon>
    </lineage>
</organism>
<protein>
    <submittedName>
        <fullName evidence="4">O-succinylbenzoic acid--CoA ligase</fullName>
    </submittedName>
</protein>
<dbReference type="PROSITE" id="PS00455">
    <property type="entry name" value="AMP_BINDING"/>
    <property type="match status" value="1"/>
</dbReference>
<keyword evidence="6" id="KW-1185">Reference proteome</keyword>
<evidence type="ECO:0000313" key="4">
    <source>
        <dbReference type="EMBL" id="RGK57536.1"/>
    </source>
</evidence>
<dbReference type="SUPFAM" id="SSF56801">
    <property type="entry name" value="Acetyl-CoA synthetase-like"/>
    <property type="match status" value="1"/>
</dbReference>
<dbReference type="InterPro" id="IPR050237">
    <property type="entry name" value="ATP-dep_AMP-bd_enzyme"/>
</dbReference>
<dbReference type="EMBL" id="QSQT01000004">
    <property type="protein sequence ID" value="RGK57536.1"/>
    <property type="molecule type" value="Genomic_DNA"/>
</dbReference>
<evidence type="ECO:0000313" key="6">
    <source>
        <dbReference type="Proteomes" id="UP000260862"/>
    </source>
</evidence>
<dbReference type="InterPro" id="IPR025110">
    <property type="entry name" value="AMP-bd_C"/>
</dbReference>
<dbReference type="AlphaFoldDB" id="A0A3E4N6S8"/>
<dbReference type="InterPro" id="IPR042099">
    <property type="entry name" value="ANL_N_sf"/>
</dbReference>